<dbReference type="AlphaFoldDB" id="A0AAV9RHA9"/>
<evidence type="ECO:0000256" key="1">
    <source>
        <dbReference type="SAM" id="MobiDB-lite"/>
    </source>
</evidence>
<proteinExistence type="predicted"/>
<sequence>MTRVFLAGRGSLSDLLSLELNADQEPGAVGGSGVELQENKGRDSLKATTLVTAPIFAVSPALEGPGVHSAPFPRGLTITSTPVLEGPVDASTFLITTSPSSCRQDGHNKTSTPVPEDQTNASTSVLEGLVDDLTLAPVLVMTSSQTSRSQAGFSSKVSKEFLSQRLLQHFPLLLQSLPVVCGSHDYLCAAISTRAHS</sequence>
<accession>A0AAV9RHA9</accession>
<evidence type="ECO:0000313" key="2">
    <source>
        <dbReference type="EMBL" id="KAK5608299.1"/>
    </source>
</evidence>
<comment type="caution">
    <text evidence="2">The sequence shown here is derived from an EMBL/GenBank/DDBJ whole genome shotgun (WGS) entry which is preliminary data.</text>
</comment>
<gene>
    <name evidence="2" type="ORF">CRENBAI_001306</name>
</gene>
<name>A0AAV9RHA9_9TELE</name>
<dbReference type="Proteomes" id="UP001311232">
    <property type="component" value="Unassembled WGS sequence"/>
</dbReference>
<organism evidence="2 3">
    <name type="scientific">Crenichthys baileyi</name>
    <name type="common">White River springfish</name>
    <dbReference type="NCBI Taxonomy" id="28760"/>
    <lineage>
        <taxon>Eukaryota</taxon>
        <taxon>Metazoa</taxon>
        <taxon>Chordata</taxon>
        <taxon>Craniata</taxon>
        <taxon>Vertebrata</taxon>
        <taxon>Euteleostomi</taxon>
        <taxon>Actinopterygii</taxon>
        <taxon>Neopterygii</taxon>
        <taxon>Teleostei</taxon>
        <taxon>Neoteleostei</taxon>
        <taxon>Acanthomorphata</taxon>
        <taxon>Ovalentaria</taxon>
        <taxon>Atherinomorphae</taxon>
        <taxon>Cyprinodontiformes</taxon>
        <taxon>Goodeidae</taxon>
        <taxon>Crenichthys</taxon>
    </lineage>
</organism>
<evidence type="ECO:0000313" key="3">
    <source>
        <dbReference type="Proteomes" id="UP001311232"/>
    </source>
</evidence>
<dbReference type="EMBL" id="JAHHUM010001829">
    <property type="protein sequence ID" value="KAK5608299.1"/>
    <property type="molecule type" value="Genomic_DNA"/>
</dbReference>
<keyword evidence="3" id="KW-1185">Reference proteome</keyword>
<reference evidence="2 3" key="1">
    <citation type="submission" date="2021-06" db="EMBL/GenBank/DDBJ databases">
        <authorList>
            <person name="Palmer J.M."/>
        </authorList>
    </citation>
    <scope>NUCLEOTIDE SEQUENCE [LARGE SCALE GENOMIC DNA]</scope>
    <source>
        <strain evidence="2 3">MEX-2019</strain>
        <tissue evidence="2">Muscle</tissue>
    </source>
</reference>
<protein>
    <submittedName>
        <fullName evidence="2">Uncharacterized protein</fullName>
    </submittedName>
</protein>
<feature type="region of interest" description="Disordered" evidence="1">
    <location>
        <begin position="99"/>
        <end position="119"/>
    </location>
</feature>